<dbReference type="Pfam" id="PF23626">
    <property type="entry name" value="CCD_aECM"/>
    <property type="match status" value="1"/>
</dbReference>
<gene>
    <name evidence="14" type="ORF">WR25_11519</name>
</gene>
<feature type="region of interest" description="Disordered" evidence="12">
    <location>
        <begin position="607"/>
        <end position="677"/>
    </location>
</feature>
<reference evidence="14 15" key="1">
    <citation type="journal article" date="2017" name="Curr. Biol.">
        <title>Genome architecture and evolution of a unichromosomal asexual nematode.</title>
        <authorList>
            <person name="Fradin H."/>
            <person name="Zegar C."/>
            <person name="Gutwein M."/>
            <person name="Lucas J."/>
            <person name="Kovtun M."/>
            <person name="Corcoran D."/>
            <person name="Baugh L.R."/>
            <person name="Kiontke K."/>
            <person name="Gunsalus K."/>
            <person name="Fitch D.H."/>
            <person name="Piano F."/>
        </authorList>
    </citation>
    <scope>NUCLEOTIDE SEQUENCE [LARGE SCALE GENOMIC DNA]</scope>
    <source>
        <strain evidence="14">PF1309</strain>
    </source>
</reference>
<evidence type="ECO:0000256" key="7">
    <source>
        <dbReference type="ARBA" id="ARBA00022989"/>
    </source>
</evidence>
<keyword evidence="6 11" id="KW-0732">Signal</keyword>
<dbReference type="Pfam" id="PF02932">
    <property type="entry name" value="Neur_chan_memb"/>
    <property type="match status" value="1"/>
</dbReference>
<dbReference type="InterPro" id="IPR055352">
    <property type="entry name" value="CCD_aECM"/>
</dbReference>
<feature type="transmembrane region" description="Helical" evidence="11">
    <location>
        <begin position="1021"/>
        <end position="1045"/>
    </location>
</feature>
<accession>A0A2A2JK07</accession>
<dbReference type="InterPro" id="IPR036719">
    <property type="entry name" value="Neuro-gated_channel_TM_sf"/>
</dbReference>
<keyword evidence="7 11" id="KW-1133">Transmembrane helix</keyword>
<dbReference type="InterPro" id="IPR038050">
    <property type="entry name" value="Neuro_actylchol_rec"/>
</dbReference>
<dbReference type="STRING" id="2018661.A0A2A2JK07"/>
<feature type="compositionally biased region" description="Acidic residues" evidence="12">
    <location>
        <begin position="404"/>
        <end position="413"/>
    </location>
</feature>
<evidence type="ECO:0000256" key="8">
    <source>
        <dbReference type="ARBA" id="ARBA00023065"/>
    </source>
</evidence>
<feature type="compositionally biased region" description="Acidic residues" evidence="12">
    <location>
        <begin position="111"/>
        <end position="125"/>
    </location>
</feature>
<feature type="compositionally biased region" description="Basic and acidic residues" evidence="12">
    <location>
        <begin position="607"/>
        <end position="629"/>
    </location>
</feature>
<dbReference type="InterPro" id="IPR007110">
    <property type="entry name" value="Ig-like_dom"/>
</dbReference>
<keyword evidence="4" id="KW-1003">Cell membrane</keyword>
<evidence type="ECO:0000313" key="15">
    <source>
        <dbReference type="Proteomes" id="UP000218231"/>
    </source>
</evidence>
<dbReference type="PROSITE" id="PS51257">
    <property type="entry name" value="PROKAR_LIPOPROTEIN"/>
    <property type="match status" value="1"/>
</dbReference>
<dbReference type="Gene3D" id="1.20.58.390">
    <property type="entry name" value="Neurotransmitter-gated ion-channel transmembrane domain"/>
    <property type="match status" value="1"/>
</dbReference>
<dbReference type="GO" id="GO:0005230">
    <property type="term" value="F:extracellular ligand-gated monoatomic ion channel activity"/>
    <property type="evidence" value="ECO:0007669"/>
    <property type="project" value="InterPro"/>
</dbReference>
<dbReference type="GO" id="GO:0005886">
    <property type="term" value="C:plasma membrane"/>
    <property type="evidence" value="ECO:0007669"/>
    <property type="project" value="UniProtKB-SubCell"/>
</dbReference>
<dbReference type="PROSITE" id="PS50835">
    <property type="entry name" value="IG_LIKE"/>
    <property type="match status" value="1"/>
</dbReference>
<feature type="signal peptide" evidence="11">
    <location>
        <begin position="1"/>
        <end position="17"/>
    </location>
</feature>
<evidence type="ECO:0000256" key="10">
    <source>
        <dbReference type="ARBA" id="ARBA00023303"/>
    </source>
</evidence>
<evidence type="ECO:0000256" key="4">
    <source>
        <dbReference type="ARBA" id="ARBA00022475"/>
    </source>
</evidence>
<dbReference type="PROSITE" id="PS00236">
    <property type="entry name" value="NEUROTR_ION_CHANNEL"/>
    <property type="match status" value="1"/>
</dbReference>
<feature type="region of interest" description="Disordered" evidence="12">
    <location>
        <begin position="536"/>
        <end position="590"/>
    </location>
</feature>
<dbReference type="PANTHER" id="PTHR18945">
    <property type="entry name" value="NEUROTRANSMITTER GATED ION CHANNEL"/>
    <property type="match status" value="1"/>
</dbReference>
<feature type="compositionally biased region" description="Basic and acidic residues" evidence="12">
    <location>
        <begin position="391"/>
        <end position="403"/>
    </location>
</feature>
<dbReference type="Gene3D" id="2.70.170.10">
    <property type="entry name" value="Neurotransmitter-gated ion-channel ligand-binding domain"/>
    <property type="match status" value="1"/>
</dbReference>
<feature type="compositionally biased region" description="Basic residues" evidence="12">
    <location>
        <begin position="630"/>
        <end position="648"/>
    </location>
</feature>
<evidence type="ECO:0000256" key="12">
    <source>
        <dbReference type="SAM" id="MobiDB-lite"/>
    </source>
</evidence>
<feature type="region of interest" description="Disordered" evidence="12">
    <location>
        <begin position="109"/>
        <end position="161"/>
    </location>
</feature>
<feature type="region of interest" description="Disordered" evidence="12">
    <location>
        <begin position="388"/>
        <end position="451"/>
    </location>
</feature>
<keyword evidence="5 11" id="KW-0812">Transmembrane</keyword>
<dbReference type="SUPFAM" id="SSF90112">
    <property type="entry name" value="Neurotransmitter-gated ion-channel transmembrane pore"/>
    <property type="match status" value="1"/>
</dbReference>
<dbReference type="PRINTS" id="PR00253">
    <property type="entry name" value="GABAARECEPTR"/>
</dbReference>
<evidence type="ECO:0000256" key="1">
    <source>
        <dbReference type="ARBA" id="ARBA00004141"/>
    </source>
</evidence>
<evidence type="ECO:0000259" key="13">
    <source>
        <dbReference type="PROSITE" id="PS50835"/>
    </source>
</evidence>
<feature type="transmembrane region" description="Helical" evidence="11">
    <location>
        <begin position="990"/>
        <end position="1009"/>
    </location>
</feature>
<feature type="compositionally biased region" description="Basic and acidic residues" evidence="12">
    <location>
        <begin position="536"/>
        <end position="556"/>
    </location>
</feature>
<feature type="compositionally biased region" description="Basic residues" evidence="12">
    <location>
        <begin position="135"/>
        <end position="148"/>
    </location>
</feature>
<evidence type="ECO:0000256" key="6">
    <source>
        <dbReference type="ARBA" id="ARBA00022729"/>
    </source>
</evidence>
<keyword evidence="8 11" id="KW-0406">Ion transport</keyword>
<proteinExistence type="inferred from homology"/>
<dbReference type="Pfam" id="PF02931">
    <property type="entry name" value="Neur_chan_LBD"/>
    <property type="match status" value="1"/>
</dbReference>
<feature type="compositionally biased region" description="Basic and acidic residues" evidence="12">
    <location>
        <begin position="649"/>
        <end position="673"/>
    </location>
</feature>
<dbReference type="CDD" id="cd19049">
    <property type="entry name" value="LGIC_TM_anion"/>
    <property type="match status" value="1"/>
</dbReference>
<dbReference type="PRINTS" id="PR00252">
    <property type="entry name" value="NRIONCHANNEL"/>
</dbReference>
<dbReference type="InterPro" id="IPR006202">
    <property type="entry name" value="Neur_chan_lig-bd"/>
</dbReference>
<comment type="caution">
    <text evidence="14">The sequence shown here is derived from an EMBL/GenBank/DDBJ whole genome shotgun (WGS) entry which is preliminary data.</text>
</comment>
<evidence type="ECO:0000256" key="9">
    <source>
        <dbReference type="ARBA" id="ARBA00023136"/>
    </source>
</evidence>
<dbReference type="CDD" id="cd18993">
    <property type="entry name" value="LGIC_ECD_GluCl"/>
    <property type="match status" value="1"/>
</dbReference>
<dbReference type="InterPro" id="IPR006028">
    <property type="entry name" value="GABAA/Glycine_rcpt"/>
</dbReference>
<dbReference type="GO" id="GO:0004888">
    <property type="term" value="F:transmembrane signaling receptor activity"/>
    <property type="evidence" value="ECO:0007669"/>
    <property type="project" value="InterPro"/>
</dbReference>
<feature type="transmembrane region" description="Helical" evidence="11">
    <location>
        <begin position="957"/>
        <end position="978"/>
    </location>
</feature>
<dbReference type="Proteomes" id="UP000218231">
    <property type="component" value="Unassembled WGS sequence"/>
</dbReference>
<evidence type="ECO:0000256" key="2">
    <source>
        <dbReference type="ARBA" id="ARBA00004236"/>
    </source>
</evidence>
<dbReference type="AlphaFoldDB" id="A0A2A2JK07"/>
<feature type="compositionally biased region" description="Basic residues" evidence="12">
    <location>
        <begin position="570"/>
        <end position="580"/>
    </location>
</feature>
<sequence>MRQLYLAVSLFVLGCLAVEEHFLDVKQLVKGTIEAMSKLPKAAMDAANKNSTKPEEGKAADDKLYSLFRLPADIMTQIAEDAGYIDEEKEEKGDQSTIKPWIVTKKKKYEEMDDHSENDDEEEYDTSGSFTQAKPHQKKTKRRRKHRKEPKEEYDEDDGLISLNSIFKQPTPASNQQQSTISPIAPLPTFFPPMSFIQETTTVSPPPPHMTPPTPRLAYQQVIRDGKTYYEPVYILPPVAGMPLPTLSSVPSAQIPNVPTLTDAHPPIGVPILSKDTIIYTAAPTIPSPPPPPSITPSAFPTDTTPKPVVMVDLVSHSFSPPTFPPPINPFQVAEDTTRKFTGSSLFTTQQPPVSEQTEQTELYAEEVTVTRRPVQFDGNKKYKSTLARIPVDKHYPDRHEEYQDNTETEDQEPVERRSRHREEDLRNREDREMEDDEEIPRKPKKVLRNRKRKTVRRLKVPLDDDNGEYYPRRRMVENDPPVARRASDRFVNEFNEFADDSEVDVELERRKLHKRLLEGGMKRRRVHAAMTYHMDDEKDKRHERHGKYAKDKVNNELENFEDNSEGKQMRRITIKRQRLRSSEEREEERRRKRAELRRQLEEERRIEDERMEKQREEEEREREMERSRERRRLMKIRSRNRRRMQRKQMKEEEDRRKGGEEDTEQEDGHNDNHTCQFLSSSQTIVFTKQRTNYEGAKVQRTKLRRFTSQEIPFQPSRAHCLNIRSFARQFGILDAVEFATTHCEFIENYYPELQCSDTADYMRKCEEYYYSKFISNLDFVEMQISIELTFREKWTDPRLILGEENDRFQTGGNDENYITLTDISQIWTPDSFFQEEKESYLHLIDVPNVFARIYPNGSITYSQRISLVISCPMHLHDYPLDVQRCPLSIASYGYTTEDITYVWKKNDPIQLYPKLKSSLPNFKISDVSISNCSSITNTGTYSCIQLIIEFHRRSGYYIFHIFIPSALLVIVSCLSFWMHHSAVPARVSLGLLTLLTIITQAASLEHNMPGVNYLKAMDLWLGMCLSFAFFAVLELGIVSFISTFEYPRFCYCRKHYSSGKDVWFTPKASISSIEKLKECNEALLPKEKDMEEKSKKSEVQQNECDKVWSAAEHIDKMSRHKVRE</sequence>
<keyword evidence="3 11" id="KW-0813">Transport</keyword>
<dbReference type="NCBIfam" id="TIGR00860">
    <property type="entry name" value="LIC"/>
    <property type="match status" value="1"/>
</dbReference>
<evidence type="ECO:0000313" key="14">
    <source>
        <dbReference type="EMBL" id="PAV62058.1"/>
    </source>
</evidence>
<dbReference type="InterPro" id="IPR018000">
    <property type="entry name" value="Neurotransmitter_ion_chnl_CS"/>
</dbReference>
<comment type="subcellular location">
    <subcellularLocation>
        <location evidence="2">Cell membrane</location>
    </subcellularLocation>
    <subcellularLocation>
        <location evidence="1">Membrane</location>
        <topology evidence="1">Multi-pass membrane protein</topology>
    </subcellularLocation>
</comment>
<dbReference type="InterPro" id="IPR036734">
    <property type="entry name" value="Neur_chan_lig-bd_sf"/>
</dbReference>
<organism evidence="14 15">
    <name type="scientific">Diploscapter pachys</name>
    <dbReference type="NCBI Taxonomy" id="2018661"/>
    <lineage>
        <taxon>Eukaryota</taxon>
        <taxon>Metazoa</taxon>
        <taxon>Ecdysozoa</taxon>
        <taxon>Nematoda</taxon>
        <taxon>Chromadorea</taxon>
        <taxon>Rhabditida</taxon>
        <taxon>Rhabditina</taxon>
        <taxon>Rhabditomorpha</taxon>
        <taxon>Rhabditoidea</taxon>
        <taxon>Rhabditidae</taxon>
        <taxon>Diploscapter</taxon>
    </lineage>
</organism>
<dbReference type="InterPro" id="IPR006201">
    <property type="entry name" value="Neur_channel"/>
</dbReference>
<keyword evidence="10 11" id="KW-0407">Ion channel</keyword>
<dbReference type="SUPFAM" id="SSF63712">
    <property type="entry name" value="Nicotinic receptor ligand binding domain-like"/>
    <property type="match status" value="1"/>
</dbReference>
<dbReference type="EMBL" id="LIAE01010387">
    <property type="protein sequence ID" value="PAV62058.1"/>
    <property type="molecule type" value="Genomic_DNA"/>
</dbReference>
<feature type="compositionally biased region" description="Basic and acidic residues" evidence="12">
    <location>
        <begin position="581"/>
        <end position="590"/>
    </location>
</feature>
<dbReference type="InterPro" id="IPR006029">
    <property type="entry name" value="Neurotrans-gated_channel_TM"/>
</dbReference>
<keyword evidence="9 11" id="KW-0472">Membrane</keyword>
<evidence type="ECO:0000256" key="11">
    <source>
        <dbReference type="RuleBase" id="RU000687"/>
    </source>
</evidence>
<protein>
    <recommendedName>
        <fullName evidence="13">Ig-like domain-containing protein</fullName>
    </recommendedName>
</protein>
<feature type="chain" id="PRO_5022265602" description="Ig-like domain-containing protein" evidence="11">
    <location>
        <begin position="18"/>
        <end position="1125"/>
    </location>
</feature>
<comment type="caution">
    <text evidence="11">Lacks conserved residue(s) required for the propagation of feature annotation.</text>
</comment>
<evidence type="ECO:0000256" key="5">
    <source>
        <dbReference type="ARBA" id="ARBA00022692"/>
    </source>
</evidence>
<keyword evidence="15" id="KW-1185">Reference proteome</keyword>
<comment type="similarity">
    <text evidence="11">Belongs to the ligand-gated ion channel (TC 1.A.9) family.</text>
</comment>
<name>A0A2A2JK07_9BILA</name>
<evidence type="ECO:0000256" key="3">
    <source>
        <dbReference type="ARBA" id="ARBA00022448"/>
    </source>
</evidence>
<feature type="domain" description="Ig-like" evidence="13">
    <location>
        <begin position="848"/>
        <end position="944"/>
    </location>
</feature>
<feature type="compositionally biased region" description="Basic and acidic residues" evidence="12">
    <location>
        <begin position="414"/>
        <end position="432"/>
    </location>
</feature>